<gene>
    <name evidence="13" type="ORF">NQ318_013156</name>
</gene>
<dbReference type="Gene3D" id="3.30.40.10">
    <property type="entry name" value="Zinc/RING finger domain, C3HC4 (zinc finger)"/>
    <property type="match status" value="2"/>
</dbReference>
<dbReference type="InterPro" id="IPR001841">
    <property type="entry name" value="Znf_RING"/>
</dbReference>
<comment type="function">
    <text evidence="10">E3 ubiquitin-protein ligase that mediates ubiquitination and subsequent proteasomal degradation of target proteins. E3 ubiquitin ligases accept ubiquitin from an E2 ubiquitin-conjugating enzyme in the form of a thioester and then directly transfers the ubiquitin to targeted substrates.</text>
</comment>
<dbReference type="Gene3D" id="2.60.210.10">
    <property type="entry name" value="Apoptosis, Tumor Necrosis Factor Receptor Associated Protein 2, Chain A"/>
    <property type="match status" value="1"/>
</dbReference>
<dbReference type="PROSITE" id="PS50089">
    <property type="entry name" value="ZF_RING_2"/>
    <property type="match status" value="1"/>
</dbReference>
<evidence type="ECO:0000256" key="1">
    <source>
        <dbReference type="ARBA" id="ARBA00000900"/>
    </source>
</evidence>
<dbReference type="SUPFAM" id="SSF57850">
    <property type="entry name" value="RING/U-box"/>
    <property type="match status" value="1"/>
</dbReference>
<comment type="similarity">
    <text evidence="3 10">Belongs to the SINA (Seven in absentia) family.</text>
</comment>
<dbReference type="Pfam" id="PF21362">
    <property type="entry name" value="Sina_RING"/>
    <property type="match status" value="1"/>
</dbReference>
<dbReference type="AlphaFoldDB" id="A0AAV8Y087"/>
<dbReference type="GO" id="GO:0031624">
    <property type="term" value="F:ubiquitin conjugating enzyme binding"/>
    <property type="evidence" value="ECO:0007669"/>
    <property type="project" value="TreeGrafter"/>
</dbReference>
<evidence type="ECO:0000256" key="7">
    <source>
        <dbReference type="ARBA" id="ARBA00022786"/>
    </source>
</evidence>
<evidence type="ECO:0000256" key="5">
    <source>
        <dbReference type="ARBA" id="ARBA00022723"/>
    </source>
</evidence>
<comment type="domain">
    <text evidence="10">The SBD domain (substrate-binding domain) mediates the interaction with substrate proteins. It is related to the TRAF family.</text>
</comment>
<dbReference type="Pfam" id="PF03145">
    <property type="entry name" value="Sina_TRAF"/>
    <property type="match status" value="1"/>
</dbReference>
<dbReference type="InterPro" id="IPR008974">
    <property type="entry name" value="TRAF-like"/>
</dbReference>
<dbReference type="EMBL" id="JAPWTK010000238">
    <property type="protein sequence ID" value="KAJ8944820.1"/>
    <property type="molecule type" value="Genomic_DNA"/>
</dbReference>
<dbReference type="InterPro" id="IPR018121">
    <property type="entry name" value="7-in-absentia-prot_TRAF-dom"/>
</dbReference>
<feature type="domain" description="RING-type" evidence="11">
    <location>
        <begin position="10"/>
        <end position="45"/>
    </location>
</feature>
<comment type="caution">
    <text evidence="13">The sequence shown here is derived from an EMBL/GenBank/DDBJ whole genome shotgun (WGS) entry which is preliminary data.</text>
</comment>
<keyword evidence="8 10" id="KW-0862">Zinc</keyword>
<keyword evidence="4" id="KW-0808">Transferase</keyword>
<sequence>MNSLEDNIKCSVCCDILQRPIMLCTGGHNTCGTCRNNLRECPTCRAPFSTIRNIELEQMIEQIQMCNIKLPCFFASKGCKFTLGLSQKESHESECRFRKFRCEGKYFAKWKCDWSGEYKDIHKHFKDFHNNHTWMEYRTEASMKVCLERDFLDIQIISFFNGQHFFYYKHKVDVNRHKVYWTFQLVGTKDQAKNFYYEFEVHQGPIRKFKVTEICENDNTNANDTFEKEKCVVMSFAAVKNFLNEEGELPIKFRIMSVKKPTGHSK</sequence>
<dbReference type="Pfam" id="PF21361">
    <property type="entry name" value="Sina_ZnF"/>
    <property type="match status" value="1"/>
</dbReference>
<keyword evidence="6 9" id="KW-0863">Zinc-finger</keyword>
<evidence type="ECO:0000256" key="4">
    <source>
        <dbReference type="ARBA" id="ARBA00022679"/>
    </source>
</evidence>
<evidence type="ECO:0000259" key="12">
    <source>
        <dbReference type="PROSITE" id="PS51081"/>
    </source>
</evidence>
<protein>
    <recommendedName>
        <fullName evidence="10">E3 ubiquitin-protein ligase</fullName>
        <ecNumber evidence="10">2.3.2.27</ecNumber>
    </recommendedName>
</protein>
<evidence type="ECO:0000256" key="10">
    <source>
        <dbReference type="RuleBase" id="RU201113"/>
    </source>
</evidence>
<keyword evidence="14" id="KW-1185">Reference proteome</keyword>
<comment type="pathway">
    <text evidence="2 10">Protein modification; protein ubiquitination.</text>
</comment>
<feature type="domain" description="SIAH-type" evidence="12">
    <location>
        <begin position="67"/>
        <end position="130"/>
    </location>
</feature>
<evidence type="ECO:0000256" key="9">
    <source>
        <dbReference type="PROSITE-ProRule" id="PRU00455"/>
    </source>
</evidence>
<proteinExistence type="inferred from homology"/>
<comment type="catalytic activity">
    <reaction evidence="1 10">
        <text>S-ubiquitinyl-[E2 ubiquitin-conjugating enzyme]-L-cysteine + [acceptor protein]-L-lysine = [E2 ubiquitin-conjugating enzyme]-L-cysteine + N(6)-ubiquitinyl-[acceptor protein]-L-lysine.</text>
        <dbReference type="EC" id="2.3.2.27"/>
    </reaction>
</comment>
<dbReference type="InterPro" id="IPR013083">
    <property type="entry name" value="Znf_RING/FYVE/PHD"/>
</dbReference>
<dbReference type="SUPFAM" id="SSF49599">
    <property type="entry name" value="TRAF domain-like"/>
    <property type="match status" value="1"/>
</dbReference>
<evidence type="ECO:0000313" key="14">
    <source>
        <dbReference type="Proteomes" id="UP001162162"/>
    </source>
</evidence>
<evidence type="ECO:0000256" key="6">
    <source>
        <dbReference type="ARBA" id="ARBA00022771"/>
    </source>
</evidence>
<dbReference type="FunFam" id="3.30.40.10:FF:000041">
    <property type="entry name" value="E3 ubiquitin-protein ligase SINAT3"/>
    <property type="match status" value="1"/>
</dbReference>
<dbReference type="GO" id="GO:0043161">
    <property type="term" value="P:proteasome-mediated ubiquitin-dependent protein catabolic process"/>
    <property type="evidence" value="ECO:0007669"/>
    <property type="project" value="TreeGrafter"/>
</dbReference>
<keyword evidence="5 10" id="KW-0479">Metal-binding</keyword>
<keyword evidence="7 10" id="KW-0833">Ubl conjugation pathway</keyword>
<dbReference type="EC" id="2.3.2.27" evidence="10"/>
<reference evidence="13" key="1">
    <citation type="journal article" date="2023" name="Insect Mol. Biol.">
        <title>Genome sequencing provides insights into the evolution of gene families encoding plant cell wall-degrading enzymes in longhorned beetles.</title>
        <authorList>
            <person name="Shin N.R."/>
            <person name="Okamura Y."/>
            <person name="Kirsch R."/>
            <person name="Pauchet Y."/>
        </authorList>
    </citation>
    <scope>NUCLEOTIDE SEQUENCE</scope>
    <source>
        <strain evidence="13">AMC_N1</strain>
    </source>
</reference>
<organism evidence="13 14">
    <name type="scientific">Aromia moschata</name>
    <dbReference type="NCBI Taxonomy" id="1265417"/>
    <lineage>
        <taxon>Eukaryota</taxon>
        <taxon>Metazoa</taxon>
        <taxon>Ecdysozoa</taxon>
        <taxon>Arthropoda</taxon>
        <taxon>Hexapoda</taxon>
        <taxon>Insecta</taxon>
        <taxon>Pterygota</taxon>
        <taxon>Neoptera</taxon>
        <taxon>Endopterygota</taxon>
        <taxon>Coleoptera</taxon>
        <taxon>Polyphaga</taxon>
        <taxon>Cucujiformia</taxon>
        <taxon>Chrysomeloidea</taxon>
        <taxon>Cerambycidae</taxon>
        <taxon>Cerambycinae</taxon>
        <taxon>Callichromatini</taxon>
        <taxon>Aromia</taxon>
    </lineage>
</organism>
<dbReference type="PROSITE" id="PS51081">
    <property type="entry name" value="ZF_SIAH"/>
    <property type="match status" value="1"/>
</dbReference>
<dbReference type="GO" id="GO:0008270">
    <property type="term" value="F:zinc ion binding"/>
    <property type="evidence" value="ECO:0007669"/>
    <property type="project" value="UniProtKB-KW"/>
</dbReference>
<evidence type="ECO:0000256" key="8">
    <source>
        <dbReference type="ARBA" id="ARBA00022833"/>
    </source>
</evidence>
<comment type="domain">
    <text evidence="10">The RING-type zinc finger domain is essential for ubiquitin ligase activity.</text>
</comment>
<evidence type="ECO:0000256" key="3">
    <source>
        <dbReference type="ARBA" id="ARBA00009119"/>
    </source>
</evidence>
<accession>A0AAV8Y087</accession>
<dbReference type="InterPro" id="IPR049548">
    <property type="entry name" value="Sina-like_RING"/>
</dbReference>
<dbReference type="InterPro" id="IPR013010">
    <property type="entry name" value="Znf_SIAH"/>
</dbReference>
<evidence type="ECO:0000256" key="2">
    <source>
        <dbReference type="ARBA" id="ARBA00004906"/>
    </source>
</evidence>
<evidence type="ECO:0000313" key="13">
    <source>
        <dbReference type="EMBL" id="KAJ8944820.1"/>
    </source>
</evidence>
<dbReference type="GO" id="GO:0061630">
    <property type="term" value="F:ubiquitin protein ligase activity"/>
    <property type="evidence" value="ECO:0007669"/>
    <property type="project" value="UniProtKB-EC"/>
</dbReference>
<evidence type="ECO:0000259" key="11">
    <source>
        <dbReference type="PROSITE" id="PS50089"/>
    </source>
</evidence>
<name>A0AAV8Y087_9CUCU</name>
<dbReference type="Proteomes" id="UP001162162">
    <property type="component" value="Unassembled WGS sequence"/>
</dbReference>
<dbReference type="PANTHER" id="PTHR45877">
    <property type="entry name" value="E3 UBIQUITIN-PROTEIN LIGASE SIAH2"/>
    <property type="match status" value="1"/>
</dbReference>
<dbReference type="InterPro" id="IPR004162">
    <property type="entry name" value="SINA-like_animal"/>
</dbReference>
<dbReference type="PANTHER" id="PTHR45877:SF2">
    <property type="entry name" value="E3 UBIQUITIN-PROTEIN LIGASE SINA-RELATED"/>
    <property type="match status" value="1"/>
</dbReference>
<dbReference type="GO" id="GO:0005737">
    <property type="term" value="C:cytoplasm"/>
    <property type="evidence" value="ECO:0007669"/>
    <property type="project" value="InterPro"/>
</dbReference>